<feature type="non-terminal residue" evidence="3">
    <location>
        <position position="77"/>
    </location>
</feature>
<evidence type="ECO:0000313" key="3">
    <source>
        <dbReference type="EMBL" id="CEK60990.1"/>
    </source>
</evidence>
<dbReference type="Pfam" id="PF20470">
    <property type="entry name" value="HTH_61"/>
    <property type="match status" value="1"/>
</dbReference>
<feature type="domain" description="DNA polymerase theta-like helix-turn-helix" evidence="2">
    <location>
        <begin position="2"/>
        <end position="54"/>
    </location>
</feature>
<evidence type="ECO:0000256" key="1">
    <source>
        <dbReference type="SAM" id="MobiDB-lite"/>
    </source>
</evidence>
<evidence type="ECO:0000259" key="2">
    <source>
        <dbReference type="Pfam" id="PF20470"/>
    </source>
</evidence>
<reference evidence="3" key="1">
    <citation type="submission" date="2014-12" db="EMBL/GenBank/DDBJ databases">
        <title>Insight into the proteome of Arion vulgaris.</title>
        <authorList>
            <person name="Aradska J."/>
            <person name="Bulat T."/>
            <person name="Smidak R."/>
            <person name="Sarate P."/>
            <person name="Gangsoo J."/>
            <person name="Sialana F."/>
            <person name="Bilban M."/>
            <person name="Lubec G."/>
        </authorList>
    </citation>
    <scope>NUCLEOTIDE SEQUENCE</scope>
    <source>
        <tissue evidence="3">Skin</tissue>
    </source>
</reference>
<accession>A0A0B6YZT6</accession>
<dbReference type="AlphaFoldDB" id="A0A0B6YZT6"/>
<sequence length="77" mass="8508">FLLSSIGLKIVTSTKSVFELMDRSLLRIQASALDIDVNKATRESLQYLIDQELVIDSRSGNNDDSDTQNSLHVPTLG</sequence>
<dbReference type="InterPro" id="IPR046931">
    <property type="entry name" value="HTH_61"/>
</dbReference>
<feature type="non-terminal residue" evidence="3">
    <location>
        <position position="1"/>
    </location>
</feature>
<protein>
    <recommendedName>
        <fullName evidence="2">DNA polymerase theta-like helix-turn-helix domain-containing protein</fullName>
    </recommendedName>
</protein>
<proteinExistence type="predicted"/>
<feature type="region of interest" description="Disordered" evidence="1">
    <location>
        <begin position="58"/>
        <end position="77"/>
    </location>
</feature>
<dbReference type="EMBL" id="HACG01014125">
    <property type="protein sequence ID" value="CEK60990.1"/>
    <property type="molecule type" value="Transcribed_RNA"/>
</dbReference>
<gene>
    <name evidence="3" type="primary">ORF40972</name>
</gene>
<organism evidence="3">
    <name type="scientific">Arion vulgaris</name>
    <dbReference type="NCBI Taxonomy" id="1028688"/>
    <lineage>
        <taxon>Eukaryota</taxon>
        <taxon>Metazoa</taxon>
        <taxon>Spiralia</taxon>
        <taxon>Lophotrochozoa</taxon>
        <taxon>Mollusca</taxon>
        <taxon>Gastropoda</taxon>
        <taxon>Heterobranchia</taxon>
        <taxon>Euthyneura</taxon>
        <taxon>Panpulmonata</taxon>
        <taxon>Eupulmonata</taxon>
        <taxon>Stylommatophora</taxon>
        <taxon>Helicina</taxon>
        <taxon>Arionoidea</taxon>
        <taxon>Arionidae</taxon>
        <taxon>Arion</taxon>
    </lineage>
</organism>
<name>A0A0B6YZT6_9EUPU</name>